<organism evidence="2 3">
    <name type="scientific">Triticum urartu</name>
    <name type="common">Red wild einkorn</name>
    <name type="synonym">Crithodium urartu</name>
    <dbReference type="NCBI Taxonomy" id="4572"/>
    <lineage>
        <taxon>Eukaryota</taxon>
        <taxon>Viridiplantae</taxon>
        <taxon>Streptophyta</taxon>
        <taxon>Embryophyta</taxon>
        <taxon>Tracheophyta</taxon>
        <taxon>Spermatophyta</taxon>
        <taxon>Magnoliopsida</taxon>
        <taxon>Liliopsida</taxon>
        <taxon>Poales</taxon>
        <taxon>Poaceae</taxon>
        <taxon>BOP clade</taxon>
        <taxon>Pooideae</taxon>
        <taxon>Triticodae</taxon>
        <taxon>Triticeae</taxon>
        <taxon>Triticinae</taxon>
        <taxon>Triticum</taxon>
    </lineage>
</organism>
<reference evidence="2" key="2">
    <citation type="submission" date="2018-03" db="EMBL/GenBank/DDBJ databases">
        <title>The Triticum urartu genome reveals the dynamic nature of wheat genome evolution.</title>
        <authorList>
            <person name="Ling H."/>
            <person name="Ma B."/>
            <person name="Shi X."/>
            <person name="Liu H."/>
            <person name="Dong L."/>
            <person name="Sun H."/>
            <person name="Cao Y."/>
            <person name="Gao Q."/>
            <person name="Zheng S."/>
            <person name="Li Y."/>
            <person name="Yu Y."/>
            <person name="Du H."/>
            <person name="Qi M."/>
            <person name="Li Y."/>
            <person name="Yu H."/>
            <person name="Cui Y."/>
            <person name="Wang N."/>
            <person name="Chen C."/>
            <person name="Wu H."/>
            <person name="Zhao Y."/>
            <person name="Zhang J."/>
            <person name="Li Y."/>
            <person name="Zhou W."/>
            <person name="Zhang B."/>
            <person name="Hu W."/>
            <person name="Eijk M."/>
            <person name="Tang J."/>
            <person name="Witsenboer H."/>
            <person name="Zhao S."/>
            <person name="Li Z."/>
            <person name="Zhang A."/>
            <person name="Wang D."/>
            <person name="Liang C."/>
        </authorList>
    </citation>
    <scope>NUCLEOTIDE SEQUENCE [LARGE SCALE GENOMIC DNA]</scope>
    <source>
        <strain evidence="2">cv. G1812</strain>
    </source>
</reference>
<reference evidence="2" key="3">
    <citation type="submission" date="2022-06" db="UniProtKB">
        <authorList>
            <consortium name="EnsemblPlants"/>
        </authorList>
    </citation>
    <scope>IDENTIFICATION</scope>
</reference>
<accession>A0A8R7Q472</accession>
<keyword evidence="1" id="KW-0732">Signal</keyword>
<protein>
    <submittedName>
        <fullName evidence="2">Uncharacterized protein</fullName>
    </submittedName>
</protein>
<dbReference type="Gramene" id="TuG1812G0400001567.01.T01">
    <property type="protein sequence ID" value="TuG1812G0400001567.01.T01"/>
    <property type="gene ID" value="TuG1812G0400001567.01"/>
</dbReference>
<evidence type="ECO:0000313" key="2">
    <source>
        <dbReference type="EnsemblPlants" id="TuG1812G0400001567.01.T01"/>
    </source>
</evidence>
<dbReference type="AlphaFoldDB" id="A0A8R7Q472"/>
<name>A0A8R7Q472_TRIUA</name>
<sequence>MAGWLLGQLLVMGSAVVGRAVVQAYRQTIVRCAGRSALVQGKINTMTVKDNLLAASGFHGELICNVSHSRSISRSVASPVPPSLTALPRMRRRAGPAHLLLDCRAPGEPSADCDAAVSDVVQGTPV</sequence>
<keyword evidence="3" id="KW-1185">Reference proteome</keyword>
<proteinExistence type="predicted"/>
<dbReference type="Proteomes" id="UP000015106">
    <property type="component" value="Chromosome 4"/>
</dbReference>
<dbReference type="EnsemblPlants" id="TuG1812G0400001567.01.T01">
    <property type="protein sequence ID" value="TuG1812G0400001567.01.T01"/>
    <property type="gene ID" value="TuG1812G0400001567.01"/>
</dbReference>
<feature type="chain" id="PRO_5035909881" evidence="1">
    <location>
        <begin position="21"/>
        <end position="126"/>
    </location>
</feature>
<feature type="signal peptide" evidence="1">
    <location>
        <begin position="1"/>
        <end position="20"/>
    </location>
</feature>
<reference evidence="3" key="1">
    <citation type="journal article" date="2013" name="Nature">
        <title>Draft genome of the wheat A-genome progenitor Triticum urartu.</title>
        <authorList>
            <person name="Ling H.Q."/>
            <person name="Zhao S."/>
            <person name="Liu D."/>
            <person name="Wang J."/>
            <person name="Sun H."/>
            <person name="Zhang C."/>
            <person name="Fan H."/>
            <person name="Li D."/>
            <person name="Dong L."/>
            <person name="Tao Y."/>
            <person name="Gao C."/>
            <person name="Wu H."/>
            <person name="Li Y."/>
            <person name="Cui Y."/>
            <person name="Guo X."/>
            <person name="Zheng S."/>
            <person name="Wang B."/>
            <person name="Yu K."/>
            <person name="Liang Q."/>
            <person name="Yang W."/>
            <person name="Lou X."/>
            <person name="Chen J."/>
            <person name="Feng M."/>
            <person name="Jian J."/>
            <person name="Zhang X."/>
            <person name="Luo G."/>
            <person name="Jiang Y."/>
            <person name="Liu J."/>
            <person name="Wang Z."/>
            <person name="Sha Y."/>
            <person name="Zhang B."/>
            <person name="Wu H."/>
            <person name="Tang D."/>
            <person name="Shen Q."/>
            <person name="Xue P."/>
            <person name="Zou S."/>
            <person name="Wang X."/>
            <person name="Liu X."/>
            <person name="Wang F."/>
            <person name="Yang Y."/>
            <person name="An X."/>
            <person name="Dong Z."/>
            <person name="Zhang K."/>
            <person name="Zhang X."/>
            <person name="Luo M.C."/>
            <person name="Dvorak J."/>
            <person name="Tong Y."/>
            <person name="Wang J."/>
            <person name="Yang H."/>
            <person name="Li Z."/>
            <person name="Wang D."/>
            <person name="Zhang A."/>
            <person name="Wang J."/>
        </authorList>
    </citation>
    <scope>NUCLEOTIDE SEQUENCE</scope>
    <source>
        <strain evidence="3">cv. G1812</strain>
    </source>
</reference>
<evidence type="ECO:0000313" key="3">
    <source>
        <dbReference type="Proteomes" id="UP000015106"/>
    </source>
</evidence>
<evidence type="ECO:0000256" key="1">
    <source>
        <dbReference type="SAM" id="SignalP"/>
    </source>
</evidence>